<name>A0A852WUZ5_9MICO</name>
<comment type="caution">
    <text evidence="1">The sequence shown here is derived from an EMBL/GenBank/DDBJ whole genome shotgun (WGS) entry which is preliminary data.</text>
</comment>
<keyword evidence="2" id="KW-1185">Reference proteome</keyword>
<evidence type="ECO:0000313" key="1">
    <source>
        <dbReference type="EMBL" id="NYG21856.1"/>
    </source>
</evidence>
<dbReference type="AlphaFoldDB" id="A0A852WUZ5"/>
<gene>
    <name evidence="1" type="ORF">BJY17_002603</name>
</gene>
<reference evidence="1 2" key="1">
    <citation type="submission" date="2020-07" db="EMBL/GenBank/DDBJ databases">
        <title>Sequencing the genomes of 1000 actinobacteria strains.</title>
        <authorList>
            <person name="Klenk H.-P."/>
        </authorList>
    </citation>
    <scope>NUCLEOTIDE SEQUENCE [LARGE SCALE GENOMIC DNA]</scope>
    <source>
        <strain evidence="1 2">DSM 8598</strain>
    </source>
</reference>
<dbReference type="EMBL" id="JACCFI010000001">
    <property type="protein sequence ID" value="NYG21856.1"/>
    <property type="molecule type" value="Genomic_DNA"/>
</dbReference>
<proteinExistence type="predicted"/>
<dbReference type="RefSeq" id="WP_179551736.1">
    <property type="nucleotide sequence ID" value="NZ_JACCFI010000001.1"/>
</dbReference>
<accession>A0A852WUZ5</accession>
<evidence type="ECO:0000313" key="2">
    <source>
        <dbReference type="Proteomes" id="UP000549066"/>
    </source>
</evidence>
<dbReference type="Proteomes" id="UP000549066">
    <property type="component" value="Unassembled WGS sequence"/>
</dbReference>
<organism evidence="1 2">
    <name type="scientific">Agromyces hippuratus</name>
    <dbReference type="NCBI Taxonomy" id="286438"/>
    <lineage>
        <taxon>Bacteria</taxon>
        <taxon>Bacillati</taxon>
        <taxon>Actinomycetota</taxon>
        <taxon>Actinomycetes</taxon>
        <taxon>Micrococcales</taxon>
        <taxon>Microbacteriaceae</taxon>
        <taxon>Agromyces</taxon>
    </lineage>
</organism>
<dbReference type="Gene3D" id="3.40.630.30">
    <property type="match status" value="1"/>
</dbReference>
<sequence>MSIRSFRSTDRDAVERLLTIALATPTTSADAPPIEVGLNTALLGDPAYSGRFGFVPGAELGILAPEPAWGEYFPALRLAAAGDAHRGGFRYARPFEEL</sequence>
<protein>
    <submittedName>
        <fullName evidence="1">Uncharacterized protein</fullName>
    </submittedName>
</protein>